<keyword evidence="4" id="KW-0378">Hydrolase</keyword>
<dbReference type="InterPro" id="IPR012338">
    <property type="entry name" value="Beta-lactam/transpept-like"/>
</dbReference>
<sequence>MKPLLLTLFLLTTTTLGFTQGLTSAQIDELAQRTLQAFNVPGIAVGVVKDGKVVHAAGYGVRSLNSREKTDAHTRFGIASNTKAFTATALGILVDEGKLTWDDKVQDYIPEFKLYNPYVTEEFTIRDLLTHRSGLGLGAGDLMLWPDSNSFTLKDIIYNLRHLKPTSSFRSQYDYDNNFYIVAGEVVARVTGKSWDQFVEERILQPLGMRESAASYERLKDQTNVIDGHAMVEGKVRVVQRHSSEIDHAAGSIYSSVADLSKWVLMHLNHGQYGNGQRLISETVHEELWTPQTIIPVRHPGNYNSHFAAYGLGFFVSDAKGYKQLSHTGGLEGMVTQITMLPELNLGIIVLTNQQEGGAFRAITDQIKDSYFHMSGTDRVAQYAKARAEALAEAGNETDAIWKQVAAMQKQQKKKPDYSAFLGTYRDPWLGEVTISLKNGQLWFDAKKSPKLTGQLFAYKGTTYVVKWKHRSMDADAFVNFSLDFEGRAQGITMAPISPLTDFSYDFQDLNFTRVQEPKANK</sequence>
<feature type="chain" id="PRO_5047029559" evidence="1">
    <location>
        <begin position="20"/>
        <end position="522"/>
    </location>
</feature>
<dbReference type="InterPro" id="IPR001466">
    <property type="entry name" value="Beta-lactam-related"/>
</dbReference>
<protein>
    <submittedName>
        <fullName evidence="4">Serine hydrolase</fullName>
    </submittedName>
</protein>
<evidence type="ECO:0000313" key="4">
    <source>
        <dbReference type="EMBL" id="MFC6998730.1"/>
    </source>
</evidence>
<dbReference type="InterPro" id="IPR021860">
    <property type="entry name" value="Peptidase_S12_Pab87-rel_C"/>
</dbReference>
<dbReference type="RefSeq" id="WP_066623499.1">
    <property type="nucleotide sequence ID" value="NZ_JBHSYQ010000006.1"/>
</dbReference>
<name>A0ABW2DNW9_9BACT</name>
<accession>A0ABW2DNW9</accession>
<gene>
    <name evidence="4" type="ORF">ACFQHR_13930</name>
</gene>
<dbReference type="GO" id="GO:0016787">
    <property type="term" value="F:hydrolase activity"/>
    <property type="evidence" value="ECO:0007669"/>
    <property type="project" value="UniProtKB-KW"/>
</dbReference>
<dbReference type="EMBL" id="JBHSYQ010000006">
    <property type="protein sequence ID" value="MFC6998730.1"/>
    <property type="molecule type" value="Genomic_DNA"/>
</dbReference>
<dbReference type="Proteomes" id="UP001596405">
    <property type="component" value="Unassembled WGS sequence"/>
</dbReference>
<keyword evidence="1" id="KW-0732">Signal</keyword>
<evidence type="ECO:0000259" key="3">
    <source>
        <dbReference type="Pfam" id="PF11954"/>
    </source>
</evidence>
<feature type="domain" description="Peptidase S12 Pab87-related C-terminal" evidence="3">
    <location>
        <begin position="411"/>
        <end position="514"/>
    </location>
</feature>
<keyword evidence="5" id="KW-1185">Reference proteome</keyword>
<dbReference type="InterPro" id="IPR050491">
    <property type="entry name" value="AmpC-like"/>
</dbReference>
<reference evidence="5" key="1">
    <citation type="journal article" date="2019" name="Int. J. Syst. Evol. Microbiol.">
        <title>The Global Catalogue of Microorganisms (GCM) 10K type strain sequencing project: providing services to taxonomists for standard genome sequencing and annotation.</title>
        <authorList>
            <consortium name="The Broad Institute Genomics Platform"/>
            <consortium name="The Broad Institute Genome Sequencing Center for Infectious Disease"/>
            <person name="Wu L."/>
            <person name="Ma J."/>
        </authorList>
    </citation>
    <scope>NUCLEOTIDE SEQUENCE [LARGE SCALE GENOMIC DNA]</scope>
    <source>
        <strain evidence="5">CGMCC 4.7393</strain>
    </source>
</reference>
<dbReference type="PANTHER" id="PTHR46825">
    <property type="entry name" value="D-ALANYL-D-ALANINE-CARBOXYPEPTIDASE/ENDOPEPTIDASE AMPH"/>
    <property type="match status" value="1"/>
</dbReference>
<comment type="caution">
    <text evidence="4">The sequence shown here is derived from an EMBL/GenBank/DDBJ whole genome shotgun (WGS) entry which is preliminary data.</text>
</comment>
<dbReference type="Pfam" id="PF00144">
    <property type="entry name" value="Beta-lactamase"/>
    <property type="match status" value="1"/>
</dbReference>
<dbReference type="PANTHER" id="PTHR46825:SF15">
    <property type="entry name" value="BETA-LACTAMASE-RELATED DOMAIN-CONTAINING PROTEIN"/>
    <property type="match status" value="1"/>
</dbReference>
<evidence type="ECO:0000256" key="1">
    <source>
        <dbReference type="SAM" id="SignalP"/>
    </source>
</evidence>
<organism evidence="4 5">
    <name type="scientific">Rufibacter roseus</name>
    <dbReference type="NCBI Taxonomy" id="1567108"/>
    <lineage>
        <taxon>Bacteria</taxon>
        <taxon>Pseudomonadati</taxon>
        <taxon>Bacteroidota</taxon>
        <taxon>Cytophagia</taxon>
        <taxon>Cytophagales</taxon>
        <taxon>Hymenobacteraceae</taxon>
        <taxon>Rufibacter</taxon>
    </lineage>
</organism>
<feature type="domain" description="Beta-lactamase-related" evidence="2">
    <location>
        <begin position="29"/>
        <end position="363"/>
    </location>
</feature>
<feature type="signal peptide" evidence="1">
    <location>
        <begin position="1"/>
        <end position="19"/>
    </location>
</feature>
<evidence type="ECO:0000259" key="2">
    <source>
        <dbReference type="Pfam" id="PF00144"/>
    </source>
</evidence>
<proteinExistence type="predicted"/>
<dbReference type="Gene3D" id="3.40.710.10">
    <property type="entry name" value="DD-peptidase/beta-lactamase superfamily"/>
    <property type="match status" value="1"/>
</dbReference>
<dbReference type="Pfam" id="PF11954">
    <property type="entry name" value="DUF3471"/>
    <property type="match status" value="1"/>
</dbReference>
<dbReference type="Gene3D" id="2.40.128.600">
    <property type="match status" value="1"/>
</dbReference>
<evidence type="ECO:0000313" key="5">
    <source>
        <dbReference type="Proteomes" id="UP001596405"/>
    </source>
</evidence>
<dbReference type="SUPFAM" id="SSF56601">
    <property type="entry name" value="beta-lactamase/transpeptidase-like"/>
    <property type="match status" value="1"/>
</dbReference>